<gene>
    <name evidence="12" type="ORF">Ciccas_005234</name>
</gene>
<comment type="caution">
    <text evidence="12">The sequence shown here is derived from an EMBL/GenBank/DDBJ whole genome shotgun (WGS) entry which is preliminary data.</text>
</comment>
<dbReference type="GO" id="GO:0003677">
    <property type="term" value="F:DNA binding"/>
    <property type="evidence" value="ECO:0007669"/>
    <property type="project" value="UniProtKB-KW"/>
</dbReference>
<dbReference type="PANTHER" id="PTHR45805">
    <property type="entry name" value="NUCLEAR HORMONE RECEPTOR HR3-RELATED"/>
    <property type="match status" value="1"/>
</dbReference>
<dbReference type="PANTHER" id="PTHR45805:SF10">
    <property type="entry name" value="ECDYSONE-INDUCED PROTEIN 78C"/>
    <property type="match status" value="1"/>
</dbReference>
<name>A0ABD2Q9B6_9PLAT</name>
<evidence type="ECO:0000256" key="3">
    <source>
        <dbReference type="ARBA" id="ARBA00022723"/>
    </source>
</evidence>
<proteinExistence type="inferred from homology"/>
<evidence type="ECO:0000256" key="1">
    <source>
        <dbReference type="ARBA" id="ARBA00004123"/>
    </source>
</evidence>
<keyword evidence="9" id="KW-0675">Receptor</keyword>
<keyword evidence="7" id="KW-0238">DNA-binding</keyword>
<keyword evidence="8" id="KW-0804">Transcription</keyword>
<feature type="compositionally biased region" description="Polar residues" evidence="10">
    <location>
        <begin position="443"/>
        <end position="457"/>
    </location>
</feature>
<evidence type="ECO:0000256" key="8">
    <source>
        <dbReference type="ARBA" id="ARBA00023163"/>
    </source>
</evidence>
<evidence type="ECO:0000313" key="12">
    <source>
        <dbReference type="EMBL" id="KAL3316127.1"/>
    </source>
</evidence>
<feature type="region of interest" description="Disordered" evidence="10">
    <location>
        <begin position="402"/>
        <end position="423"/>
    </location>
</feature>
<dbReference type="EMBL" id="JBJKFK010000596">
    <property type="protein sequence ID" value="KAL3316127.1"/>
    <property type="molecule type" value="Genomic_DNA"/>
</dbReference>
<evidence type="ECO:0000259" key="11">
    <source>
        <dbReference type="PROSITE" id="PS51843"/>
    </source>
</evidence>
<comment type="similarity">
    <text evidence="2">Belongs to the nuclear hormone receptor family. NR1 subfamily.</text>
</comment>
<dbReference type="InterPro" id="IPR001723">
    <property type="entry name" value="Nuclear_hrmn_rcpt"/>
</dbReference>
<comment type="subcellular location">
    <subcellularLocation>
        <location evidence="1">Nucleus</location>
    </subcellularLocation>
</comment>
<keyword evidence="4" id="KW-0863">Zinc-finger</keyword>
<feature type="domain" description="NR LBD" evidence="11">
    <location>
        <begin position="1"/>
        <end position="204"/>
    </location>
</feature>
<evidence type="ECO:0000256" key="5">
    <source>
        <dbReference type="ARBA" id="ARBA00022833"/>
    </source>
</evidence>
<dbReference type="Gene3D" id="1.10.565.10">
    <property type="entry name" value="Retinoid X Receptor"/>
    <property type="match status" value="1"/>
</dbReference>
<dbReference type="Pfam" id="PF00104">
    <property type="entry name" value="Hormone_recep"/>
    <property type="match status" value="1"/>
</dbReference>
<evidence type="ECO:0000256" key="2">
    <source>
        <dbReference type="ARBA" id="ARBA00008092"/>
    </source>
</evidence>
<keyword evidence="13" id="KW-1185">Reference proteome</keyword>
<dbReference type="InterPro" id="IPR001728">
    <property type="entry name" value="ThyrH_rcpt"/>
</dbReference>
<dbReference type="PRINTS" id="PR00546">
    <property type="entry name" value="THYROIDHORMR"/>
</dbReference>
<dbReference type="InterPro" id="IPR035500">
    <property type="entry name" value="NHR-like_dom_sf"/>
</dbReference>
<dbReference type="AlphaFoldDB" id="A0ABD2Q9B6"/>
<protein>
    <recommendedName>
        <fullName evidence="11">NR LBD domain-containing protein</fullName>
    </recommendedName>
</protein>
<reference evidence="12 13" key="1">
    <citation type="submission" date="2024-11" db="EMBL/GenBank/DDBJ databases">
        <title>Adaptive evolution of stress response genes in parasites aligns with host niche diversity.</title>
        <authorList>
            <person name="Hahn C."/>
            <person name="Resl P."/>
        </authorList>
    </citation>
    <scope>NUCLEOTIDE SEQUENCE [LARGE SCALE GENOMIC DNA]</scope>
    <source>
        <strain evidence="12">EGGRZ-B1_66</strain>
        <tissue evidence="12">Body</tissue>
    </source>
</reference>
<dbReference type="GO" id="GO:0008270">
    <property type="term" value="F:zinc ion binding"/>
    <property type="evidence" value="ECO:0007669"/>
    <property type="project" value="UniProtKB-KW"/>
</dbReference>
<sequence length="488" mass="53165">MHDNLSHLMAPSIQQVVEFAKRIPQFATLEQPDQLILIKGAFFEVWLAQVSKLINVQERAITLAEGRQVLKQEFDFIFTPSLVGMMIDFSIGFNQLMLSDTEIALFSAILLTNPANTTNMLFISERPNLTERSKLVSIQDYIMAALRVHLSRYHENWQMLLQQINNMINHLYGIGQAMQTSMQWFRENWSRTKLAPLYAEIYDIPHLDTTSPTVDSSRSIVNTPTSNTPASTVCDTYTSQAPFISASDMTSTPGSQQVIHHQATGAAPVYYSNTNSSSFYSTSGNISKEYSIEAFTTNTGTGMKMEGTVSSNPEYPVSNDVDLGRSRNMSSPGPGYFNHQGTTGGTNMTDYGAAGPELVSPNGPASMPTGCISIMSKFRSSPIVTSSSNQMAQGLALESQGSITSSSTSSCNVEQDYHQTHSGDDTLTMISTSEEHGHLITSMQEPSALSPVTNATASVGPLTVPADSTTDNEAVPQQSNVKPEPEDS</sequence>
<evidence type="ECO:0000256" key="6">
    <source>
        <dbReference type="ARBA" id="ARBA00023015"/>
    </source>
</evidence>
<evidence type="ECO:0000256" key="9">
    <source>
        <dbReference type="ARBA" id="ARBA00023170"/>
    </source>
</evidence>
<dbReference type="SMART" id="SM00430">
    <property type="entry name" value="HOLI"/>
    <property type="match status" value="1"/>
</dbReference>
<organism evidence="12 13">
    <name type="scientific">Cichlidogyrus casuarinus</name>
    <dbReference type="NCBI Taxonomy" id="1844966"/>
    <lineage>
        <taxon>Eukaryota</taxon>
        <taxon>Metazoa</taxon>
        <taxon>Spiralia</taxon>
        <taxon>Lophotrochozoa</taxon>
        <taxon>Platyhelminthes</taxon>
        <taxon>Monogenea</taxon>
        <taxon>Monopisthocotylea</taxon>
        <taxon>Dactylogyridea</taxon>
        <taxon>Ancyrocephalidae</taxon>
        <taxon>Cichlidogyrus</taxon>
    </lineage>
</organism>
<evidence type="ECO:0000313" key="13">
    <source>
        <dbReference type="Proteomes" id="UP001626550"/>
    </source>
</evidence>
<evidence type="ECO:0000256" key="10">
    <source>
        <dbReference type="SAM" id="MobiDB-lite"/>
    </source>
</evidence>
<feature type="region of interest" description="Disordered" evidence="10">
    <location>
        <begin position="443"/>
        <end position="488"/>
    </location>
</feature>
<keyword evidence="6" id="KW-0805">Transcription regulation</keyword>
<dbReference type="Proteomes" id="UP001626550">
    <property type="component" value="Unassembled WGS sequence"/>
</dbReference>
<keyword evidence="3" id="KW-0479">Metal-binding</keyword>
<dbReference type="GO" id="GO:0010468">
    <property type="term" value="P:regulation of gene expression"/>
    <property type="evidence" value="ECO:0007669"/>
    <property type="project" value="UniProtKB-ARBA"/>
</dbReference>
<keyword evidence="5" id="KW-0862">Zinc</keyword>
<evidence type="ECO:0000256" key="4">
    <source>
        <dbReference type="ARBA" id="ARBA00022771"/>
    </source>
</evidence>
<evidence type="ECO:0000256" key="7">
    <source>
        <dbReference type="ARBA" id="ARBA00023125"/>
    </source>
</evidence>
<accession>A0ABD2Q9B6</accession>
<dbReference type="InterPro" id="IPR000536">
    <property type="entry name" value="Nucl_hrmn_rcpt_lig-bd"/>
</dbReference>
<feature type="compositionally biased region" description="Polar residues" evidence="10">
    <location>
        <begin position="466"/>
        <end position="481"/>
    </location>
</feature>
<dbReference type="SUPFAM" id="SSF48508">
    <property type="entry name" value="Nuclear receptor ligand-binding domain"/>
    <property type="match status" value="1"/>
</dbReference>
<dbReference type="PROSITE" id="PS51843">
    <property type="entry name" value="NR_LBD"/>
    <property type="match status" value="1"/>
</dbReference>
<dbReference type="GO" id="GO:0005634">
    <property type="term" value="C:nucleus"/>
    <property type="evidence" value="ECO:0007669"/>
    <property type="project" value="UniProtKB-SubCell"/>
</dbReference>
<dbReference type="PRINTS" id="PR00398">
    <property type="entry name" value="STRDHORMONER"/>
</dbReference>